<dbReference type="PANTHER" id="PTHR30203">
    <property type="entry name" value="OUTER MEMBRANE CATION EFFLUX PROTEIN"/>
    <property type="match status" value="1"/>
</dbReference>
<dbReference type="InterPro" id="IPR003423">
    <property type="entry name" value="OMP_efflux"/>
</dbReference>
<dbReference type="NCBIfam" id="TIGR01845">
    <property type="entry name" value="outer_NodT"/>
    <property type="match status" value="1"/>
</dbReference>
<dbReference type="AlphaFoldDB" id="A0A0N0MEQ8"/>
<dbReference type="EMBL" id="JUFX02000220">
    <property type="protein sequence ID" value="KPH85874.1"/>
    <property type="molecule type" value="Genomic_DNA"/>
</dbReference>
<dbReference type="Pfam" id="PF02321">
    <property type="entry name" value="OEP"/>
    <property type="match status" value="2"/>
</dbReference>
<keyword evidence="2" id="KW-0564">Palmitate</keyword>
<comment type="caution">
    <text evidence="3">The sequence shown here is derived from an EMBL/GenBank/DDBJ whole genome shotgun (WGS) entry which is preliminary data.</text>
</comment>
<evidence type="ECO:0000256" key="2">
    <source>
        <dbReference type="RuleBase" id="RU362097"/>
    </source>
</evidence>
<dbReference type="Gene3D" id="2.20.200.10">
    <property type="entry name" value="Outer membrane efflux proteins (OEP)"/>
    <property type="match status" value="1"/>
</dbReference>
<dbReference type="Gene3D" id="1.20.1600.10">
    <property type="entry name" value="Outer membrane efflux proteins (OEP)"/>
    <property type="match status" value="1"/>
</dbReference>
<reference evidence="3 4" key="1">
    <citation type="submission" date="2015-07" db="EMBL/GenBank/DDBJ databases">
        <title>Draft Genome Sequence of Komagataeibacter intermedius Strain AF2, Isolated from Kombucha Tea.</title>
        <authorList>
            <person name="Santos R.A."/>
            <person name="Berretta A.A."/>
            <person name="Barud H.S."/>
            <person name="Ribeiro S.J."/>
            <person name="Gonzalez-Garcia L.N."/>
            <person name="Zucchi T.D."/>
            <person name="Goldman G.H."/>
            <person name="Riano-Pachon D.M."/>
        </authorList>
    </citation>
    <scope>NUCLEOTIDE SEQUENCE [LARGE SCALE GENOMIC DNA]</scope>
    <source>
        <strain evidence="3 4">AF2</strain>
    </source>
</reference>
<dbReference type="InterPro" id="IPR010131">
    <property type="entry name" value="MdtP/NodT-like"/>
</dbReference>
<keyword evidence="2" id="KW-0812">Transmembrane</keyword>
<sequence>MPSNFLLPTQRPKRGAGAPRRAWLVLVALLPGLTGCTVGPTYKAPRPPNAPTFGETRSETATIASSNSPYQAAGKPDSNWWRLFRSPRLDALVTEALRNNWSIQAAQSNLRKAAEGLHAAQGSLMPQIDATGSEGRQEYGAALFGPWAWTFPAFSAYSAGLDLSYDPDIFGGNHRLIQMAAAQKDAERERRDVTMLLVVGDTVLTAFEAASTEDQIAVVRSVIDTDQETLRLATLAWQAGRRPRLDVVTAEAQLAHDQSLLPPLINAHEAARTALAVLTGHSPANWTAPILTLANFSLPPDIPVVVPSDLVHARPDIIGAEAVMRATNAEIGARTADLYPRLTLSATAAAEGLMGGPAGAAWRLIGGAALPLFHGGTLMARKKQAEEDYRIAFDHYQSVVINGFREVADGLNGLKNASTELDNQLQALTSADDALTLSQAAYQAGRETILQPINARRLVLLARQNTVRAQTEMFRQTVRIMVATGGGLADARVTPDQWRSVRLAAR</sequence>
<dbReference type="GO" id="GO:0015562">
    <property type="term" value="F:efflux transmembrane transporter activity"/>
    <property type="evidence" value="ECO:0007669"/>
    <property type="project" value="InterPro"/>
</dbReference>
<name>A0A0N0MEQ8_9PROT</name>
<protein>
    <submittedName>
        <fullName evidence="3">RND transporter</fullName>
    </submittedName>
</protein>
<keyword evidence="2" id="KW-0472">Membrane</keyword>
<dbReference type="GO" id="GO:0005886">
    <property type="term" value="C:plasma membrane"/>
    <property type="evidence" value="ECO:0007669"/>
    <property type="project" value="UniProtKB-SubCell"/>
</dbReference>
<dbReference type="SUPFAM" id="SSF56954">
    <property type="entry name" value="Outer membrane efflux proteins (OEP)"/>
    <property type="match status" value="1"/>
</dbReference>
<dbReference type="OrthoDB" id="9783100at2"/>
<dbReference type="PANTHER" id="PTHR30203:SF33">
    <property type="entry name" value="BLR4455 PROTEIN"/>
    <property type="match status" value="1"/>
</dbReference>
<evidence type="ECO:0000256" key="1">
    <source>
        <dbReference type="ARBA" id="ARBA00007613"/>
    </source>
</evidence>
<comment type="similarity">
    <text evidence="1 2">Belongs to the outer membrane factor (OMF) (TC 1.B.17) family.</text>
</comment>
<evidence type="ECO:0000313" key="3">
    <source>
        <dbReference type="EMBL" id="KPH85874.1"/>
    </source>
</evidence>
<organism evidence="3 4">
    <name type="scientific">Komagataeibacter intermedius AF2</name>
    <dbReference type="NCBI Taxonomy" id="1458464"/>
    <lineage>
        <taxon>Bacteria</taxon>
        <taxon>Pseudomonadati</taxon>
        <taxon>Pseudomonadota</taxon>
        <taxon>Alphaproteobacteria</taxon>
        <taxon>Acetobacterales</taxon>
        <taxon>Acetobacteraceae</taxon>
        <taxon>Komagataeibacter</taxon>
    </lineage>
</organism>
<comment type="subcellular location">
    <subcellularLocation>
        <location evidence="2">Cell membrane</location>
        <topology evidence="2">Lipid-anchor</topology>
    </subcellularLocation>
</comment>
<evidence type="ECO:0000313" key="4">
    <source>
        <dbReference type="Proteomes" id="UP000031553"/>
    </source>
</evidence>
<proteinExistence type="inferred from homology"/>
<dbReference type="Proteomes" id="UP000031553">
    <property type="component" value="Unassembled WGS sequence"/>
</dbReference>
<gene>
    <name evidence="3" type="ORF">GLUCOINTEAF2_0203129</name>
</gene>
<accession>A0A0N0MEQ8</accession>
<dbReference type="RefSeq" id="WP_039733177.1">
    <property type="nucleotide sequence ID" value="NZ_JUFX02000220.1"/>
</dbReference>
<keyword evidence="2" id="KW-1134">Transmembrane beta strand</keyword>
<keyword evidence="2" id="KW-0449">Lipoprotein</keyword>